<evidence type="ECO:0000313" key="2">
    <source>
        <dbReference type="Proteomes" id="UP000640531"/>
    </source>
</evidence>
<sequence length="148" mass="17920">MKIEEKSTLYETDYQEWIETTLQHLRRQNFNHLDLEHLIEEIEAMGKSDKRELQNRLIILLMHLLKWKYQPENQSNSWLSTIDEQRRQISFIFEDSPSLEKNYLTTVFDKCYQMARKSASKETKLPISEFPENCPFAQSEIFDFDFYP</sequence>
<keyword evidence="2" id="KW-1185">Reference proteome</keyword>
<dbReference type="RefSeq" id="WP_190713193.1">
    <property type="nucleotide sequence ID" value="NZ_JACJST010000005.1"/>
</dbReference>
<comment type="caution">
    <text evidence="1">The sequence shown here is derived from an EMBL/GenBank/DDBJ whole genome shotgun (WGS) entry which is preliminary data.</text>
</comment>
<organism evidence="1 2">
    <name type="scientific">Anabaena lutea FACHB-196</name>
    <dbReference type="NCBI Taxonomy" id="2692881"/>
    <lineage>
        <taxon>Bacteria</taxon>
        <taxon>Bacillati</taxon>
        <taxon>Cyanobacteriota</taxon>
        <taxon>Cyanophyceae</taxon>
        <taxon>Nostocales</taxon>
        <taxon>Nostocaceae</taxon>
        <taxon>Anabaena</taxon>
    </lineage>
</organism>
<name>A0ABR8FCC1_9NOST</name>
<dbReference type="EMBL" id="JACJST010000005">
    <property type="protein sequence ID" value="MBD2567860.1"/>
    <property type="molecule type" value="Genomic_DNA"/>
</dbReference>
<dbReference type="Proteomes" id="UP000640531">
    <property type="component" value="Unassembled WGS sequence"/>
</dbReference>
<evidence type="ECO:0000313" key="1">
    <source>
        <dbReference type="EMBL" id="MBD2567860.1"/>
    </source>
</evidence>
<reference evidence="1 2" key="1">
    <citation type="journal article" date="2020" name="ISME J.">
        <title>Comparative genomics reveals insights into cyanobacterial evolution and habitat adaptation.</title>
        <authorList>
            <person name="Chen M.Y."/>
            <person name="Teng W.K."/>
            <person name="Zhao L."/>
            <person name="Hu C.X."/>
            <person name="Zhou Y.K."/>
            <person name="Han B.P."/>
            <person name="Song L.R."/>
            <person name="Shu W.S."/>
        </authorList>
    </citation>
    <scope>NUCLEOTIDE SEQUENCE [LARGE SCALE GENOMIC DNA]</scope>
    <source>
        <strain evidence="1 2">FACHB-196</strain>
    </source>
</reference>
<dbReference type="PANTHER" id="PTHR34235">
    <property type="entry name" value="SLR1203 PROTEIN-RELATED"/>
    <property type="match status" value="1"/>
</dbReference>
<accession>A0ABR8FCC1</accession>
<proteinExistence type="predicted"/>
<dbReference type="InterPro" id="IPR002636">
    <property type="entry name" value="DUF29"/>
</dbReference>
<dbReference type="Gene3D" id="1.20.1220.20">
    <property type="entry name" value="Uncharcterised protein PF01724"/>
    <property type="match status" value="1"/>
</dbReference>
<protein>
    <submittedName>
        <fullName evidence="1">DUF29 domain-containing protein</fullName>
    </submittedName>
</protein>
<gene>
    <name evidence="1" type="ORF">H6G59_08035</name>
</gene>
<dbReference type="PANTHER" id="PTHR34235:SF3">
    <property type="entry name" value="SLR1203 PROTEIN"/>
    <property type="match status" value="1"/>
</dbReference>
<dbReference type="Pfam" id="PF01724">
    <property type="entry name" value="DUF29"/>
    <property type="match status" value="1"/>
</dbReference>